<dbReference type="Gene3D" id="3.40.50.300">
    <property type="entry name" value="P-loop containing nucleotide triphosphate hydrolases"/>
    <property type="match status" value="1"/>
</dbReference>
<name>X0SYL5_9ZZZZ</name>
<accession>X0SYL5</accession>
<comment type="caution">
    <text evidence="1">The sequence shown here is derived from an EMBL/GenBank/DDBJ whole genome shotgun (WGS) entry which is preliminary data.</text>
</comment>
<dbReference type="InterPro" id="IPR015854">
    <property type="entry name" value="ABC_transpr_LolD-like"/>
</dbReference>
<sequence length="81" mass="8975">MCVRTARAVVSEPSIVLADEPTANLDTAMSIELIDLMRRLNEDKGATFFFATHDNRLLDRVSRLVTLVDGRVKADEVRTAG</sequence>
<evidence type="ECO:0008006" key="2">
    <source>
        <dbReference type="Google" id="ProtNLM"/>
    </source>
</evidence>
<dbReference type="EMBL" id="BARS01018928">
    <property type="protein sequence ID" value="GAF86308.1"/>
    <property type="molecule type" value="Genomic_DNA"/>
</dbReference>
<gene>
    <name evidence="1" type="ORF">S01H1_30725</name>
</gene>
<dbReference type="AlphaFoldDB" id="X0SYL5"/>
<reference evidence="1" key="1">
    <citation type="journal article" date="2014" name="Front. Microbiol.">
        <title>High frequency of phylogenetically diverse reductive dehalogenase-homologous genes in deep subseafloor sedimentary metagenomes.</title>
        <authorList>
            <person name="Kawai M."/>
            <person name="Futagami T."/>
            <person name="Toyoda A."/>
            <person name="Takaki Y."/>
            <person name="Nishi S."/>
            <person name="Hori S."/>
            <person name="Arai W."/>
            <person name="Tsubouchi T."/>
            <person name="Morono Y."/>
            <person name="Uchiyama I."/>
            <person name="Ito T."/>
            <person name="Fujiyama A."/>
            <person name="Inagaki F."/>
            <person name="Takami H."/>
        </authorList>
    </citation>
    <scope>NUCLEOTIDE SEQUENCE</scope>
    <source>
        <strain evidence="1">Expedition CK06-06</strain>
    </source>
</reference>
<dbReference type="PANTHER" id="PTHR24220">
    <property type="entry name" value="IMPORT ATP-BINDING PROTEIN"/>
    <property type="match status" value="1"/>
</dbReference>
<proteinExistence type="predicted"/>
<dbReference type="InterPro" id="IPR027417">
    <property type="entry name" value="P-loop_NTPase"/>
</dbReference>
<dbReference type="GO" id="GO:0005886">
    <property type="term" value="C:plasma membrane"/>
    <property type="evidence" value="ECO:0007669"/>
    <property type="project" value="TreeGrafter"/>
</dbReference>
<dbReference type="GO" id="GO:0022857">
    <property type="term" value="F:transmembrane transporter activity"/>
    <property type="evidence" value="ECO:0007669"/>
    <property type="project" value="TreeGrafter"/>
</dbReference>
<evidence type="ECO:0000313" key="1">
    <source>
        <dbReference type="EMBL" id="GAF86308.1"/>
    </source>
</evidence>
<organism evidence="1">
    <name type="scientific">marine sediment metagenome</name>
    <dbReference type="NCBI Taxonomy" id="412755"/>
    <lineage>
        <taxon>unclassified sequences</taxon>
        <taxon>metagenomes</taxon>
        <taxon>ecological metagenomes</taxon>
    </lineage>
</organism>
<dbReference type="SUPFAM" id="SSF52540">
    <property type="entry name" value="P-loop containing nucleoside triphosphate hydrolases"/>
    <property type="match status" value="1"/>
</dbReference>
<protein>
    <recommendedName>
        <fullName evidence="2">ABC transporter domain-containing protein</fullName>
    </recommendedName>
</protein>